<feature type="non-terminal residue" evidence="2">
    <location>
        <position position="1"/>
    </location>
</feature>
<keyword evidence="1" id="KW-1133">Transmembrane helix</keyword>
<protein>
    <submittedName>
        <fullName evidence="2">Uncharacterized protein</fullName>
    </submittedName>
</protein>
<evidence type="ECO:0000313" key="3">
    <source>
        <dbReference type="Proteomes" id="UP001163731"/>
    </source>
</evidence>
<feature type="transmembrane region" description="Helical" evidence="1">
    <location>
        <begin position="201"/>
        <end position="219"/>
    </location>
</feature>
<organism evidence="2 3">
    <name type="scientific">Chryseobacterium kimseyorum</name>
    <dbReference type="NCBI Taxonomy" id="2984028"/>
    <lineage>
        <taxon>Bacteria</taxon>
        <taxon>Pseudomonadati</taxon>
        <taxon>Bacteroidota</taxon>
        <taxon>Flavobacteriia</taxon>
        <taxon>Flavobacteriales</taxon>
        <taxon>Weeksellaceae</taxon>
        <taxon>Chryseobacterium group</taxon>
        <taxon>Chryseobacterium</taxon>
    </lineage>
</organism>
<reference evidence="2" key="1">
    <citation type="submission" date="2022-10" db="EMBL/GenBank/DDBJ databases">
        <title>Chryseobacterium babae sp. nov. isolated from the gut of the beetle Oryctes rhinoceros, and Chryseobacterium kimseyorum sp. nov., isolated from a stick insect rearing cage.</title>
        <authorList>
            <person name="Shelomi M."/>
            <person name="Han C.-J."/>
            <person name="Chen W.-M."/>
            <person name="Chen H.-K."/>
            <person name="Liaw S.-J."/>
            <person name="Muhle E."/>
            <person name="Clermont D."/>
        </authorList>
    </citation>
    <scope>NUCLEOTIDE SEQUENCE</scope>
    <source>
        <strain evidence="2">09-1422</strain>
    </source>
</reference>
<accession>A0ABT3HUE6</accession>
<dbReference type="EMBL" id="JAPDHW010000001">
    <property type="protein sequence ID" value="MCW3167394.1"/>
    <property type="molecule type" value="Genomic_DNA"/>
</dbReference>
<dbReference type="Proteomes" id="UP001163731">
    <property type="component" value="Unassembled WGS sequence"/>
</dbReference>
<evidence type="ECO:0000313" key="2">
    <source>
        <dbReference type="EMBL" id="MCW3167394.1"/>
    </source>
</evidence>
<gene>
    <name evidence="2" type="ORF">OMO38_02530</name>
</gene>
<name>A0ABT3HUE6_9FLAO</name>
<keyword evidence="1" id="KW-0812">Transmembrane</keyword>
<evidence type="ECO:0000256" key="1">
    <source>
        <dbReference type="SAM" id="Phobius"/>
    </source>
</evidence>
<sequence>LFYTIYRDEVKDSFEFQNARHLFQKFIIKQSEYEEGFTKIRNVLLDIKKAIFDKQSLFFYINLIIDECERSYYNSVSKSYSFEEAKNIIRKDELKTIIMGDQINIGDNTTLNNNQIGGYNNEQTNSGINSENSSNDETISRLTSKQMDKKIRVWKNWGILLFVFYIIIYISAFVIQKNEYEIFGFTKQGWLEFKKSTVFEILKYFVPVVGMYLFYKLFYDRVIDPSKEKAKRDLLKSK</sequence>
<keyword evidence="3" id="KW-1185">Reference proteome</keyword>
<keyword evidence="1" id="KW-0472">Membrane</keyword>
<dbReference type="RefSeq" id="WP_264748673.1">
    <property type="nucleotide sequence ID" value="NZ_JAPDHW010000001.1"/>
</dbReference>
<comment type="caution">
    <text evidence="2">The sequence shown here is derived from an EMBL/GenBank/DDBJ whole genome shotgun (WGS) entry which is preliminary data.</text>
</comment>
<feature type="transmembrane region" description="Helical" evidence="1">
    <location>
        <begin position="157"/>
        <end position="175"/>
    </location>
</feature>
<proteinExistence type="predicted"/>